<dbReference type="Gene3D" id="3.40.50.410">
    <property type="entry name" value="von Willebrand factor, type A domain"/>
    <property type="match status" value="1"/>
</dbReference>
<dbReference type="GO" id="GO:0090110">
    <property type="term" value="P:COPII-coated vesicle cargo loading"/>
    <property type="evidence" value="ECO:0007669"/>
    <property type="project" value="TreeGrafter"/>
</dbReference>
<dbReference type="PANTHER" id="PTHR13803">
    <property type="entry name" value="SEC24-RELATED PROTEIN"/>
    <property type="match status" value="1"/>
</dbReference>
<dbReference type="InterPro" id="IPR036465">
    <property type="entry name" value="vWFA_dom_sf"/>
</dbReference>
<name>A0A4S8IMS7_MUSBA</name>
<evidence type="ECO:0000313" key="3">
    <source>
        <dbReference type="Proteomes" id="UP000317650"/>
    </source>
</evidence>
<evidence type="ECO:0000313" key="2">
    <source>
        <dbReference type="EMBL" id="THU49837.1"/>
    </source>
</evidence>
<dbReference type="InterPro" id="IPR050550">
    <property type="entry name" value="SEC23_SEC24_subfamily"/>
</dbReference>
<dbReference type="GO" id="GO:0006886">
    <property type="term" value="P:intracellular protein transport"/>
    <property type="evidence" value="ECO:0007669"/>
    <property type="project" value="InterPro"/>
</dbReference>
<dbReference type="SUPFAM" id="SSF82919">
    <property type="entry name" value="Zn-finger domain of Sec23/24"/>
    <property type="match status" value="1"/>
</dbReference>
<dbReference type="InterPro" id="IPR006895">
    <property type="entry name" value="Znf_Sec23_Sec24"/>
</dbReference>
<feature type="domain" description="Zinc finger Sec23/Sec24-type" evidence="1">
    <location>
        <begin position="51"/>
        <end position="85"/>
    </location>
</feature>
<dbReference type="SUPFAM" id="SSF53300">
    <property type="entry name" value="vWA-like"/>
    <property type="match status" value="1"/>
</dbReference>
<gene>
    <name evidence="2" type="ORF">C4D60_Mb06t13780</name>
</gene>
<dbReference type="AlphaFoldDB" id="A0A4S8IMS7"/>
<dbReference type="Gene3D" id="2.30.30.380">
    <property type="entry name" value="Zn-finger domain of Sec23/24"/>
    <property type="match status" value="1"/>
</dbReference>
<dbReference type="GO" id="GO:0030127">
    <property type="term" value="C:COPII vesicle coat"/>
    <property type="evidence" value="ECO:0007669"/>
    <property type="project" value="InterPro"/>
</dbReference>
<proteinExistence type="predicted"/>
<evidence type="ECO:0000259" key="1">
    <source>
        <dbReference type="Pfam" id="PF04810"/>
    </source>
</evidence>
<dbReference type="Proteomes" id="UP000317650">
    <property type="component" value="Chromosome 6"/>
</dbReference>
<protein>
    <recommendedName>
        <fullName evidence="1">Zinc finger Sec23/Sec24-type domain-containing protein</fullName>
    </recommendedName>
</protein>
<reference evidence="2 3" key="1">
    <citation type="journal article" date="2019" name="Nat. Plants">
        <title>Genome sequencing of Musa balbisiana reveals subgenome evolution and function divergence in polyploid bananas.</title>
        <authorList>
            <person name="Yao X."/>
        </authorList>
    </citation>
    <scope>NUCLEOTIDE SEQUENCE [LARGE SCALE GENOMIC DNA]</scope>
    <source>
        <strain evidence="3">cv. DH-PKW</strain>
        <tissue evidence="2">Leaves</tissue>
    </source>
</reference>
<dbReference type="GO" id="GO:0070971">
    <property type="term" value="C:endoplasmic reticulum exit site"/>
    <property type="evidence" value="ECO:0007669"/>
    <property type="project" value="TreeGrafter"/>
</dbReference>
<dbReference type="EMBL" id="PYDT01000009">
    <property type="protein sequence ID" value="THU49837.1"/>
    <property type="molecule type" value="Genomic_DNA"/>
</dbReference>
<comment type="caution">
    <text evidence="2">The sequence shown here is derived from an EMBL/GenBank/DDBJ whole genome shotgun (WGS) entry which is preliminary data.</text>
</comment>
<accession>A0A4S8IMS7</accession>
<dbReference type="PANTHER" id="PTHR13803:SF17">
    <property type="entry name" value="PROTEIN TRANSPORT PROTEIN SEC24"/>
    <property type="match status" value="1"/>
</dbReference>
<dbReference type="InterPro" id="IPR036174">
    <property type="entry name" value="Znf_Sec23_Sec24_sf"/>
</dbReference>
<dbReference type="GO" id="GO:0008270">
    <property type="term" value="F:zinc ion binding"/>
    <property type="evidence" value="ECO:0007669"/>
    <property type="project" value="InterPro"/>
</dbReference>
<dbReference type="STRING" id="52838.A0A4S8IMS7"/>
<dbReference type="Pfam" id="PF04810">
    <property type="entry name" value="zf-Sec23_Sec24"/>
    <property type="match status" value="1"/>
</dbReference>
<sequence>MAVRASVACFPVDSEAVETCGIPWGIAVTPFSAVDERGNPPARGSEGHLLPRCDNCWAYFNTYCELDQWTWSCAICGSLNGLTSHAVSRYSQPESCPELSSSFVDLEIPASEEFLELVKSALLAALEARVFAFLSGPPDYGAGQLDTSRYGEQYASKGEDADLALLPEQTPFYKDLVILASLEQGVREGRLLIHDWLVILLSQYHDAYKLVRSSAYYDQ</sequence>
<dbReference type="GO" id="GO:0000149">
    <property type="term" value="F:SNARE binding"/>
    <property type="evidence" value="ECO:0007669"/>
    <property type="project" value="TreeGrafter"/>
</dbReference>
<organism evidence="2 3">
    <name type="scientific">Musa balbisiana</name>
    <name type="common">Banana</name>
    <dbReference type="NCBI Taxonomy" id="52838"/>
    <lineage>
        <taxon>Eukaryota</taxon>
        <taxon>Viridiplantae</taxon>
        <taxon>Streptophyta</taxon>
        <taxon>Embryophyta</taxon>
        <taxon>Tracheophyta</taxon>
        <taxon>Spermatophyta</taxon>
        <taxon>Magnoliopsida</taxon>
        <taxon>Liliopsida</taxon>
        <taxon>Zingiberales</taxon>
        <taxon>Musaceae</taxon>
        <taxon>Musa</taxon>
    </lineage>
</organism>
<keyword evidence="3" id="KW-1185">Reference proteome</keyword>